<dbReference type="OrthoDB" id="2338at2759"/>
<dbReference type="GO" id="GO:0003849">
    <property type="term" value="F:3-deoxy-7-phosphoheptulonate synthase activity"/>
    <property type="evidence" value="ECO:0007669"/>
    <property type="project" value="UniProtKB-EC"/>
</dbReference>
<keyword evidence="5" id="KW-0104">Cadmium</keyword>
<dbReference type="InterPro" id="IPR013785">
    <property type="entry name" value="Aldolase_TIM"/>
</dbReference>
<evidence type="ECO:0000256" key="5">
    <source>
        <dbReference type="PIRSR" id="PIRSR602480-1"/>
    </source>
</evidence>
<evidence type="ECO:0000256" key="2">
    <source>
        <dbReference type="ARBA" id="ARBA00008911"/>
    </source>
</evidence>
<comment type="pathway">
    <text evidence="1 6">Metabolic intermediate biosynthesis; chorismate biosynthesis; chorismate from D-erythrose 4-phosphate and phosphoenolpyruvate: step 1/7.</text>
</comment>
<feature type="binding site" evidence="5">
    <location>
        <position position="311"/>
    </location>
    <ligand>
        <name>phosphoenolpyruvate</name>
        <dbReference type="ChEBI" id="CHEBI:58702"/>
    </ligand>
</feature>
<dbReference type="GO" id="GO:0009073">
    <property type="term" value="P:aromatic amino acid family biosynthetic process"/>
    <property type="evidence" value="ECO:0007669"/>
    <property type="project" value="UniProtKB-KW"/>
</dbReference>
<feature type="binding site" evidence="5">
    <location>
        <position position="374"/>
    </location>
    <ligand>
        <name>Mn(2+)</name>
        <dbReference type="ChEBI" id="CHEBI:29035"/>
    </ligand>
</feature>
<dbReference type="AlphaFoldDB" id="A0A4P9Z752"/>
<dbReference type="PANTHER" id="PTHR21337:SF0">
    <property type="entry name" value="PHOSPHO-2-DEHYDRO-3-DEOXYHEPTONATE ALDOLASE"/>
    <property type="match status" value="1"/>
</dbReference>
<evidence type="ECO:0000256" key="6">
    <source>
        <dbReference type="RuleBase" id="RU363071"/>
    </source>
</evidence>
<comment type="catalytic activity">
    <reaction evidence="4 6">
        <text>D-erythrose 4-phosphate + phosphoenolpyruvate + H2O = 7-phospho-2-dehydro-3-deoxy-D-arabino-heptonate + phosphate</text>
        <dbReference type="Rhea" id="RHEA:14717"/>
        <dbReference type="ChEBI" id="CHEBI:15377"/>
        <dbReference type="ChEBI" id="CHEBI:16897"/>
        <dbReference type="ChEBI" id="CHEBI:43474"/>
        <dbReference type="ChEBI" id="CHEBI:58394"/>
        <dbReference type="ChEBI" id="CHEBI:58702"/>
        <dbReference type="EC" id="2.5.1.54"/>
    </reaction>
</comment>
<keyword evidence="3 6" id="KW-0808">Transferase</keyword>
<comment type="similarity">
    <text evidence="2 6">Belongs to the class-II DAHP synthase family.</text>
</comment>
<keyword evidence="5" id="KW-0170">Cobalt</keyword>
<dbReference type="Proteomes" id="UP000278143">
    <property type="component" value="Unassembled WGS sequence"/>
</dbReference>
<organism evidence="7 8">
    <name type="scientific">Syncephalis pseudoplumigaleata</name>
    <dbReference type="NCBI Taxonomy" id="1712513"/>
    <lineage>
        <taxon>Eukaryota</taxon>
        <taxon>Fungi</taxon>
        <taxon>Fungi incertae sedis</taxon>
        <taxon>Zoopagomycota</taxon>
        <taxon>Zoopagomycotina</taxon>
        <taxon>Zoopagomycetes</taxon>
        <taxon>Zoopagales</taxon>
        <taxon>Piptocephalidaceae</taxon>
        <taxon>Syncephalis</taxon>
    </lineage>
</organism>
<feature type="binding site" evidence="5">
    <location>
        <position position="446"/>
    </location>
    <ligand>
        <name>Mn(2+)</name>
        <dbReference type="ChEBI" id="CHEBI:29035"/>
    </ligand>
</feature>
<accession>A0A4P9Z752</accession>
<dbReference type="Gene3D" id="3.20.20.70">
    <property type="entry name" value="Aldolase class I"/>
    <property type="match status" value="2"/>
</dbReference>
<dbReference type="InterPro" id="IPR002480">
    <property type="entry name" value="DAHP_synth_2"/>
</dbReference>
<evidence type="ECO:0000313" key="7">
    <source>
        <dbReference type="EMBL" id="RKP27711.1"/>
    </source>
</evidence>
<sequence>MSTSPTDSSWTPDAWTQCPIKQDVHYEDQAALQQSLEKLRRLPPLVSIGEVRRLREQLRDVALGKAFLLQGGDCAELFDYCSQDPIENKLKVLLQMSLVLIWGARLPVVRIARMAGQYAKPRSSPTEMYEGQEIPSFRGDNVNGFAPDDRQPDPTRLVSAYFHSAATMNYVRAILNDLHHPSAWDLQHVRSSAIREEYQSIVNRIVDAMDFMRTIGADPGNATATTRTNTALNTVDMFVSHEALLLEYEQSLTRRVPTTGNSGGNGGDSASSKRGWYNAGAHFVWIGDRTRQVDGAHVNYCSGIENPIGIKIGPTTKADELVALLDKVDPHKEAGKVTLITRYGVNKIEQYLPDHIKAVRSSGHIVVWSCDPMHGNTEQSATGVKTRDFTNIIGELSRAIRIHDACGSRLNGVHLELTGDSVTECIGGSQQLDHQDLATNYQTFCDPRLNYEQSMDVAFLVAKHYEQERRGVPGL</sequence>
<dbReference type="EC" id="2.5.1.54" evidence="6"/>
<dbReference type="GO" id="GO:0008652">
    <property type="term" value="P:amino acid biosynthetic process"/>
    <property type="evidence" value="ECO:0007669"/>
    <property type="project" value="UniProtKB-KW"/>
</dbReference>
<evidence type="ECO:0000313" key="8">
    <source>
        <dbReference type="Proteomes" id="UP000278143"/>
    </source>
</evidence>
<keyword evidence="5" id="KW-0464">Manganese</keyword>
<comment type="cofactor">
    <cofactor evidence="5">
        <name>Mn(2+)</name>
        <dbReference type="ChEBI" id="CHEBI:29035"/>
    </cofactor>
    <cofactor evidence="5">
        <name>Co(2+)</name>
        <dbReference type="ChEBI" id="CHEBI:48828"/>
    </cofactor>
    <cofactor evidence="5">
        <name>Cd(2+)</name>
        <dbReference type="ChEBI" id="CHEBI:48775"/>
    </cofactor>
    <text evidence="5">Binds 1 divalent cation per subunit. The enzyme is active with manganese, cobalt or cadmium ions.</text>
</comment>
<keyword evidence="6" id="KW-0028">Amino-acid biosynthesis</keyword>
<evidence type="ECO:0000256" key="3">
    <source>
        <dbReference type="ARBA" id="ARBA00022679"/>
    </source>
</evidence>
<keyword evidence="6" id="KW-0057">Aromatic amino acid biosynthesis</keyword>
<reference evidence="8" key="1">
    <citation type="journal article" date="2018" name="Nat. Microbiol.">
        <title>Leveraging single-cell genomics to expand the fungal tree of life.</title>
        <authorList>
            <person name="Ahrendt S.R."/>
            <person name="Quandt C.A."/>
            <person name="Ciobanu D."/>
            <person name="Clum A."/>
            <person name="Salamov A."/>
            <person name="Andreopoulos B."/>
            <person name="Cheng J.F."/>
            <person name="Woyke T."/>
            <person name="Pelin A."/>
            <person name="Henrissat B."/>
            <person name="Reynolds N.K."/>
            <person name="Benny G.L."/>
            <person name="Smith M.E."/>
            <person name="James T.Y."/>
            <person name="Grigoriev I.V."/>
        </authorList>
    </citation>
    <scope>NUCLEOTIDE SEQUENCE [LARGE SCALE GENOMIC DNA]</scope>
    <source>
        <strain evidence="8">Benny S71-1</strain>
    </source>
</reference>
<feature type="binding site" evidence="5">
    <location>
        <position position="74"/>
    </location>
    <ligand>
        <name>Mn(2+)</name>
        <dbReference type="ChEBI" id="CHEBI:29035"/>
    </ligand>
</feature>
<dbReference type="PANTHER" id="PTHR21337">
    <property type="entry name" value="PHOSPHO-2-DEHYDRO-3-DEOXYHEPTONATE ALDOLASE 1, 2"/>
    <property type="match status" value="1"/>
</dbReference>
<dbReference type="SUPFAM" id="SSF51569">
    <property type="entry name" value="Aldolase"/>
    <property type="match status" value="1"/>
</dbReference>
<name>A0A4P9Z752_9FUNG</name>
<dbReference type="GO" id="GO:0009423">
    <property type="term" value="P:chorismate biosynthetic process"/>
    <property type="evidence" value="ECO:0007669"/>
    <property type="project" value="UniProtKB-UniPathway"/>
</dbReference>
<feature type="binding site" evidence="5">
    <location>
        <position position="416"/>
    </location>
    <ligand>
        <name>Mn(2+)</name>
        <dbReference type="ChEBI" id="CHEBI:29035"/>
    </ligand>
</feature>
<feature type="binding site" evidence="5">
    <location>
        <position position="342"/>
    </location>
    <ligand>
        <name>phosphoenolpyruvate</name>
        <dbReference type="ChEBI" id="CHEBI:58702"/>
    </ligand>
</feature>
<protein>
    <recommendedName>
        <fullName evidence="6">Phospho-2-dehydro-3-deoxyheptonate aldolase</fullName>
        <ecNumber evidence="6">2.5.1.54</ecNumber>
    </recommendedName>
</protein>
<evidence type="ECO:0000256" key="4">
    <source>
        <dbReference type="ARBA" id="ARBA00047508"/>
    </source>
</evidence>
<dbReference type="UniPathway" id="UPA00053">
    <property type="reaction ID" value="UER00084"/>
</dbReference>
<evidence type="ECO:0000256" key="1">
    <source>
        <dbReference type="ARBA" id="ARBA00004688"/>
    </source>
</evidence>
<feature type="binding site" evidence="5">
    <location>
        <position position="113"/>
    </location>
    <ligand>
        <name>phosphoenolpyruvate</name>
        <dbReference type="ChEBI" id="CHEBI:58702"/>
    </ligand>
</feature>
<keyword evidence="8" id="KW-1185">Reference proteome</keyword>
<gene>
    <name evidence="7" type="ORF">SYNPS1DRAFT_32383</name>
</gene>
<dbReference type="Pfam" id="PF01474">
    <property type="entry name" value="DAHP_synth_2"/>
    <property type="match status" value="1"/>
</dbReference>
<dbReference type="EMBL" id="KZ989163">
    <property type="protein sequence ID" value="RKP27711.1"/>
    <property type="molecule type" value="Genomic_DNA"/>
</dbReference>
<proteinExistence type="inferred from homology"/>